<dbReference type="HAMAP" id="MF_00048">
    <property type="entry name" value="UPF0102"/>
    <property type="match status" value="1"/>
</dbReference>
<name>A0ABW6A5L2_9BACT</name>
<evidence type="ECO:0000313" key="3">
    <source>
        <dbReference type="EMBL" id="MFD2920640.1"/>
    </source>
</evidence>
<dbReference type="PANTHER" id="PTHR34039:SF1">
    <property type="entry name" value="UPF0102 PROTEIN YRAN"/>
    <property type="match status" value="1"/>
</dbReference>
<proteinExistence type="inferred from homology"/>
<comment type="similarity">
    <text evidence="1 2">Belongs to the UPF0102 family.</text>
</comment>
<protein>
    <recommendedName>
        <fullName evidence="2">UPF0102 protein ACFS6H_13010</fullName>
    </recommendedName>
</protein>
<keyword evidence="4" id="KW-1185">Reference proteome</keyword>
<organism evidence="3 4">
    <name type="scientific">Terrimonas rubra</name>
    <dbReference type="NCBI Taxonomy" id="1035890"/>
    <lineage>
        <taxon>Bacteria</taxon>
        <taxon>Pseudomonadati</taxon>
        <taxon>Bacteroidota</taxon>
        <taxon>Chitinophagia</taxon>
        <taxon>Chitinophagales</taxon>
        <taxon>Chitinophagaceae</taxon>
        <taxon>Terrimonas</taxon>
    </lineage>
</organism>
<dbReference type="InterPro" id="IPR011856">
    <property type="entry name" value="tRNA_endonuc-like_dom_sf"/>
</dbReference>
<dbReference type="EMBL" id="JBHUOZ010000003">
    <property type="protein sequence ID" value="MFD2920640.1"/>
    <property type="molecule type" value="Genomic_DNA"/>
</dbReference>
<evidence type="ECO:0000256" key="2">
    <source>
        <dbReference type="HAMAP-Rule" id="MF_00048"/>
    </source>
</evidence>
<evidence type="ECO:0000256" key="1">
    <source>
        <dbReference type="ARBA" id="ARBA00006738"/>
    </source>
</evidence>
<comment type="caution">
    <text evidence="3">The sequence shown here is derived from an EMBL/GenBank/DDBJ whole genome shotgun (WGS) entry which is preliminary data.</text>
</comment>
<dbReference type="CDD" id="cd20736">
    <property type="entry name" value="PoNe_Nuclease"/>
    <property type="match status" value="1"/>
</dbReference>
<dbReference type="InterPro" id="IPR003509">
    <property type="entry name" value="UPF0102_YraN-like"/>
</dbReference>
<sequence>MAIHNELGKTGEAHAAGWLTTKGYTILHRNWRYSHYEIDIIAQKGKKTHFIEVKCRSTEAYGYPEEAVTKKKFKHLQRAADEYLHQHPGIKWIQYDVLSIIINKKETTYFLLEDVFL</sequence>
<reference evidence="4" key="1">
    <citation type="journal article" date="2019" name="Int. J. Syst. Evol. Microbiol.">
        <title>The Global Catalogue of Microorganisms (GCM) 10K type strain sequencing project: providing services to taxonomists for standard genome sequencing and annotation.</title>
        <authorList>
            <consortium name="The Broad Institute Genomics Platform"/>
            <consortium name="The Broad Institute Genome Sequencing Center for Infectious Disease"/>
            <person name="Wu L."/>
            <person name="Ma J."/>
        </authorList>
    </citation>
    <scope>NUCLEOTIDE SEQUENCE [LARGE SCALE GENOMIC DNA]</scope>
    <source>
        <strain evidence="4">KCTC 23299</strain>
    </source>
</reference>
<dbReference type="PANTHER" id="PTHR34039">
    <property type="entry name" value="UPF0102 PROTEIN YRAN"/>
    <property type="match status" value="1"/>
</dbReference>
<dbReference type="Pfam" id="PF02021">
    <property type="entry name" value="UPF0102"/>
    <property type="match status" value="1"/>
</dbReference>
<accession>A0ABW6A5L2</accession>
<dbReference type="Gene3D" id="3.40.1350.10">
    <property type="match status" value="1"/>
</dbReference>
<evidence type="ECO:0000313" key="4">
    <source>
        <dbReference type="Proteomes" id="UP001597511"/>
    </source>
</evidence>
<dbReference type="Proteomes" id="UP001597511">
    <property type="component" value="Unassembled WGS sequence"/>
</dbReference>
<dbReference type="SUPFAM" id="SSF52980">
    <property type="entry name" value="Restriction endonuclease-like"/>
    <property type="match status" value="1"/>
</dbReference>
<gene>
    <name evidence="3" type="ORF">ACFS6H_13010</name>
</gene>
<dbReference type="RefSeq" id="WP_386099388.1">
    <property type="nucleotide sequence ID" value="NZ_JBHUOZ010000003.1"/>
</dbReference>
<dbReference type="InterPro" id="IPR011335">
    <property type="entry name" value="Restrct_endonuc-II-like"/>
</dbReference>